<dbReference type="EMBL" id="MFZO01000018">
    <property type="protein sequence ID" value="OGK25157.1"/>
    <property type="molecule type" value="Genomic_DNA"/>
</dbReference>
<dbReference type="Pfam" id="PF18914">
    <property type="entry name" value="DUF5666"/>
    <property type="match status" value="2"/>
</dbReference>
<accession>A0A1F7H1B4</accession>
<name>A0A1F7H1B4_9BACT</name>
<feature type="region of interest" description="Disordered" evidence="2">
    <location>
        <begin position="228"/>
        <end position="252"/>
    </location>
</feature>
<dbReference type="AlphaFoldDB" id="A0A1F7H1B4"/>
<protein>
    <recommendedName>
        <fullName evidence="4">DUF5666 domain-containing protein</fullName>
    </recommendedName>
</protein>
<keyword evidence="1" id="KW-0175">Coiled coil</keyword>
<evidence type="ECO:0000256" key="1">
    <source>
        <dbReference type="SAM" id="Coils"/>
    </source>
</evidence>
<gene>
    <name evidence="5" type="ORF">A3C25_02435</name>
</gene>
<sequence length="252" mass="28339">MKRKNYILVLSLLSLVLLYPTVVDAKDLGGLRPSIRAEKKELRNELKDKIQSIKEDFKQKFDTLKNQVAKIIGGEITAISGTILSISKDGKIYTVNTDSNTHFQRHYWGRSSLDEFSVGNKVNVHGKFTDDAKTTILARLIRNLSIMKRHGVFLGDVTVKNSDNFIINSKQRGDQTVYFSGSTKFVKRNEEAMIYADLQLSHRVRIKGIWDKTLNQITETVQVKDFTLPPKPTKAAGPTTTVTPTLTSTPTP</sequence>
<reference evidence="5 6" key="1">
    <citation type="journal article" date="2016" name="Nat. Commun.">
        <title>Thousands of microbial genomes shed light on interconnected biogeochemical processes in an aquifer system.</title>
        <authorList>
            <person name="Anantharaman K."/>
            <person name="Brown C.T."/>
            <person name="Hug L.A."/>
            <person name="Sharon I."/>
            <person name="Castelle C.J."/>
            <person name="Probst A.J."/>
            <person name="Thomas B.C."/>
            <person name="Singh A."/>
            <person name="Wilkins M.J."/>
            <person name="Karaoz U."/>
            <person name="Brodie E.L."/>
            <person name="Williams K.H."/>
            <person name="Hubbard S.S."/>
            <person name="Banfield J.F."/>
        </authorList>
    </citation>
    <scope>NUCLEOTIDE SEQUENCE [LARGE SCALE GENOMIC DNA]</scope>
</reference>
<evidence type="ECO:0000256" key="3">
    <source>
        <dbReference type="SAM" id="SignalP"/>
    </source>
</evidence>
<feature type="domain" description="DUF5666" evidence="4">
    <location>
        <begin position="157"/>
        <end position="211"/>
    </location>
</feature>
<evidence type="ECO:0000259" key="4">
    <source>
        <dbReference type="Pfam" id="PF18914"/>
    </source>
</evidence>
<feature type="signal peptide" evidence="3">
    <location>
        <begin position="1"/>
        <end position="25"/>
    </location>
</feature>
<keyword evidence="3" id="KW-0732">Signal</keyword>
<evidence type="ECO:0000313" key="5">
    <source>
        <dbReference type="EMBL" id="OGK25157.1"/>
    </source>
</evidence>
<feature type="coiled-coil region" evidence="1">
    <location>
        <begin position="36"/>
        <end position="67"/>
    </location>
</feature>
<feature type="compositionally biased region" description="Low complexity" evidence="2">
    <location>
        <begin position="233"/>
        <end position="252"/>
    </location>
</feature>
<proteinExistence type="predicted"/>
<evidence type="ECO:0000313" key="6">
    <source>
        <dbReference type="Proteomes" id="UP000177913"/>
    </source>
</evidence>
<feature type="chain" id="PRO_5009529234" description="DUF5666 domain-containing protein" evidence="3">
    <location>
        <begin position="26"/>
        <end position="252"/>
    </location>
</feature>
<dbReference type="Proteomes" id="UP000177913">
    <property type="component" value="Unassembled WGS sequence"/>
</dbReference>
<comment type="caution">
    <text evidence="5">The sequence shown here is derived from an EMBL/GenBank/DDBJ whole genome shotgun (WGS) entry which is preliminary data.</text>
</comment>
<dbReference type="InterPro" id="IPR043724">
    <property type="entry name" value="DUF5666"/>
</dbReference>
<organism evidence="5 6">
    <name type="scientific">Candidatus Roizmanbacteria bacterium RIFCSPHIGHO2_02_FULL_38_11</name>
    <dbReference type="NCBI Taxonomy" id="1802039"/>
    <lineage>
        <taxon>Bacteria</taxon>
        <taxon>Candidatus Roizmaniibacteriota</taxon>
    </lineage>
</organism>
<feature type="domain" description="DUF5666" evidence="4">
    <location>
        <begin position="74"/>
        <end position="140"/>
    </location>
</feature>
<evidence type="ECO:0000256" key="2">
    <source>
        <dbReference type="SAM" id="MobiDB-lite"/>
    </source>
</evidence>